<dbReference type="OrthoDB" id="5842926at2759"/>
<dbReference type="AlphaFoldDB" id="A0A9N9QTN8"/>
<feature type="coiled-coil region" evidence="1">
    <location>
        <begin position="460"/>
        <end position="487"/>
    </location>
</feature>
<evidence type="ECO:0000256" key="2">
    <source>
        <dbReference type="SAM" id="MobiDB-lite"/>
    </source>
</evidence>
<feature type="region of interest" description="Disordered" evidence="2">
    <location>
        <begin position="164"/>
        <end position="199"/>
    </location>
</feature>
<proteinExistence type="predicted"/>
<reference evidence="3" key="1">
    <citation type="submission" date="2021-12" db="EMBL/GenBank/DDBJ databases">
        <authorList>
            <person name="King R."/>
        </authorList>
    </citation>
    <scope>NUCLEOTIDE SEQUENCE</scope>
</reference>
<reference evidence="3" key="2">
    <citation type="submission" date="2022-10" db="EMBL/GenBank/DDBJ databases">
        <authorList>
            <consortium name="ENA_rothamsted_submissions"/>
            <consortium name="culmorum"/>
            <person name="King R."/>
        </authorList>
    </citation>
    <scope>NUCLEOTIDE SEQUENCE</scope>
</reference>
<organism evidence="3 4">
    <name type="scientific">Diatraea saccharalis</name>
    <name type="common">sugarcane borer</name>
    <dbReference type="NCBI Taxonomy" id="40085"/>
    <lineage>
        <taxon>Eukaryota</taxon>
        <taxon>Metazoa</taxon>
        <taxon>Ecdysozoa</taxon>
        <taxon>Arthropoda</taxon>
        <taxon>Hexapoda</taxon>
        <taxon>Insecta</taxon>
        <taxon>Pterygota</taxon>
        <taxon>Neoptera</taxon>
        <taxon>Endopterygota</taxon>
        <taxon>Lepidoptera</taxon>
        <taxon>Glossata</taxon>
        <taxon>Ditrysia</taxon>
        <taxon>Pyraloidea</taxon>
        <taxon>Crambidae</taxon>
        <taxon>Crambinae</taxon>
        <taxon>Diatraea</taxon>
    </lineage>
</organism>
<evidence type="ECO:0000313" key="3">
    <source>
        <dbReference type="EMBL" id="CAG9783078.1"/>
    </source>
</evidence>
<gene>
    <name evidence="3" type="ORF">DIATSA_LOCUS1278</name>
</gene>
<dbReference type="Proteomes" id="UP001153714">
    <property type="component" value="Chromosome 10"/>
</dbReference>
<protein>
    <submittedName>
        <fullName evidence="3">Uncharacterized protein</fullName>
    </submittedName>
</protein>
<dbReference type="EMBL" id="OU893341">
    <property type="protein sequence ID" value="CAG9783078.1"/>
    <property type="molecule type" value="Genomic_DNA"/>
</dbReference>
<evidence type="ECO:0000313" key="4">
    <source>
        <dbReference type="Proteomes" id="UP001153714"/>
    </source>
</evidence>
<feature type="coiled-coil region" evidence="1">
    <location>
        <begin position="325"/>
        <end position="383"/>
    </location>
</feature>
<sequence>MLHTEDIDDDYFTPASSTSLANIFGKSRNEDITENESLKYTPPKPTNLIPKPEEQKPTQCIFACALVGYEWSNKDYINRGKLGFAILNIVKTGVHNIILYDSNKVTLSSATISAKFEVTIKEKTYFSYLDNLHKYWSLYASEDELTKILNLLKSFDVMIKSSSETDKGPAELTSVETSTVINEQADNKETGNDTDSSVNRRTKLSLLNRMASMGQSVLPLRVVSHERSSDSSDTNDTNDYKTIRHRPIKNVVKRNSSDKSVVECQSLIETQKLLPRKEHSPESMPLFTYLNGQVVPVTNTNIITSPSSSSSNEMNYFITEQRMNNSELRININRVSDKLDQMLSKVVNIESGDKRTNQSQFQMEVLQKLLAEYENKIKVYEEFINSNKGADKSINVTKLSRNSLLQQTEPSNEIKLLKNKIDQLQLVCLEKDEKIIRLESDIKHIQTKYNETATSNQNLIDKLYKEIEHLKTEMVGKDEEYSNLMKKYKSQSTKPVDENDIENKIKNIMNNTFQAISANFDNNESYSGERVKTVTGTVIKRVTIESLNNI</sequence>
<evidence type="ECO:0000256" key="1">
    <source>
        <dbReference type="SAM" id="Coils"/>
    </source>
</evidence>
<feature type="compositionally biased region" description="Polar residues" evidence="2">
    <location>
        <begin position="174"/>
        <end position="184"/>
    </location>
</feature>
<dbReference type="PANTHER" id="PTHR44927">
    <property type="entry name" value="FK506-BINDING PROTEIN 15"/>
    <property type="match status" value="1"/>
</dbReference>
<keyword evidence="4" id="KW-1185">Reference proteome</keyword>
<accession>A0A9N9QTN8</accession>
<keyword evidence="1" id="KW-0175">Coiled coil</keyword>
<name>A0A9N9QTN8_9NEOP</name>
<dbReference type="PANTHER" id="PTHR44927:SF1">
    <property type="entry name" value="FK506-BINDING PROTEIN 15"/>
    <property type="match status" value="1"/>
</dbReference>